<dbReference type="PROSITE" id="PS50003">
    <property type="entry name" value="PH_DOMAIN"/>
    <property type="match status" value="1"/>
</dbReference>
<dbReference type="InParanoid" id="A0A2R5GR76"/>
<feature type="region of interest" description="Disordered" evidence="4">
    <location>
        <begin position="120"/>
        <end position="156"/>
    </location>
</feature>
<protein>
    <submittedName>
        <fullName evidence="7">1-acyl-glycerol-3-phosphate acyltransferase, putative</fullName>
    </submittedName>
</protein>
<evidence type="ECO:0000313" key="7">
    <source>
        <dbReference type="EMBL" id="GBG31133.1"/>
    </source>
</evidence>
<name>A0A2R5GR76_9STRA</name>
<keyword evidence="8" id="KW-1185">Reference proteome</keyword>
<gene>
    <name evidence="7" type="ORF">FCC1311_007651</name>
</gene>
<keyword evidence="2 7" id="KW-0808">Transferase</keyword>
<comment type="caution">
    <text evidence="7">The sequence shown here is derived from an EMBL/GenBank/DDBJ whole genome shotgun (WGS) entry which is preliminary data.</text>
</comment>
<accession>A0A2R5GR76</accession>
<organism evidence="7 8">
    <name type="scientific">Hondaea fermentalgiana</name>
    <dbReference type="NCBI Taxonomy" id="2315210"/>
    <lineage>
        <taxon>Eukaryota</taxon>
        <taxon>Sar</taxon>
        <taxon>Stramenopiles</taxon>
        <taxon>Bigyra</taxon>
        <taxon>Labyrinthulomycetes</taxon>
        <taxon>Thraustochytrida</taxon>
        <taxon>Thraustochytriidae</taxon>
        <taxon>Hondaea</taxon>
    </lineage>
</organism>
<dbReference type="InterPro" id="IPR032098">
    <property type="entry name" value="Acyltransf_C"/>
</dbReference>
<feature type="compositionally biased region" description="Basic and acidic residues" evidence="4">
    <location>
        <begin position="120"/>
        <end position="136"/>
    </location>
</feature>
<dbReference type="AlphaFoldDB" id="A0A2R5GR76"/>
<dbReference type="InterPro" id="IPR001849">
    <property type="entry name" value="PH_domain"/>
</dbReference>
<evidence type="ECO:0000256" key="1">
    <source>
        <dbReference type="ARBA" id="ARBA00008655"/>
    </source>
</evidence>
<keyword evidence="5" id="KW-0812">Transmembrane</keyword>
<reference evidence="7 8" key="1">
    <citation type="submission" date="2017-12" db="EMBL/GenBank/DDBJ databases">
        <title>Sequencing, de novo assembly and annotation of complete genome of a new Thraustochytrid species, strain FCC1311.</title>
        <authorList>
            <person name="Sedici K."/>
            <person name="Godart F."/>
            <person name="Aiese Cigliano R."/>
            <person name="Sanseverino W."/>
            <person name="Barakat M."/>
            <person name="Ortet P."/>
            <person name="Marechal E."/>
            <person name="Cagnac O."/>
            <person name="Amato A."/>
        </authorList>
    </citation>
    <scope>NUCLEOTIDE SEQUENCE [LARGE SCALE GENOMIC DNA]</scope>
</reference>
<dbReference type="OrthoDB" id="189226at2759"/>
<dbReference type="PANTHER" id="PTHR10983">
    <property type="entry name" value="1-ACYLGLYCEROL-3-PHOSPHATE ACYLTRANSFERASE-RELATED"/>
    <property type="match status" value="1"/>
</dbReference>
<dbReference type="Pfam" id="PF16076">
    <property type="entry name" value="Acyltransf_C"/>
    <property type="match status" value="1"/>
</dbReference>
<evidence type="ECO:0000313" key="8">
    <source>
        <dbReference type="Proteomes" id="UP000241890"/>
    </source>
</evidence>
<keyword evidence="3 7" id="KW-0012">Acyltransferase</keyword>
<dbReference type="GO" id="GO:0016746">
    <property type="term" value="F:acyltransferase activity"/>
    <property type="evidence" value="ECO:0007669"/>
    <property type="project" value="UniProtKB-KW"/>
</dbReference>
<dbReference type="PANTHER" id="PTHR10983:SF16">
    <property type="entry name" value="LYSOCARDIOLIPIN ACYLTRANSFERASE 1"/>
    <property type="match status" value="1"/>
</dbReference>
<dbReference type="EMBL" id="BEYU01000091">
    <property type="protein sequence ID" value="GBG31133.1"/>
    <property type="molecule type" value="Genomic_DNA"/>
</dbReference>
<feature type="transmembrane region" description="Helical" evidence="5">
    <location>
        <begin position="607"/>
        <end position="629"/>
    </location>
</feature>
<keyword evidence="5" id="KW-1133">Transmembrane helix</keyword>
<feature type="domain" description="PH" evidence="6">
    <location>
        <begin position="39"/>
        <end position="188"/>
    </location>
</feature>
<evidence type="ECO:0000256" key="5">
    <source>
        <dbReference type="SAM" id="Phobius"/>
    </source>
</evidence>
<evidence type="ECO:0000259" key="6">
    <source>
        <dbReference type="PROSITE" id="PS50003"/>
    </source>
</evidence>
<evidence type="ECO:0000256" key="2">
    <source>
        <dbReference type="ARBA" id="ARBA00022679"/>
    </source>
</evidence>
<proteinExistence type="inferred from homology"/>
<feature type="region of interest" description="Disordered" evidence="4">
    <location>
        <begin position="1"/>
        <end position="25"/>
    </location>
</feature>
<sequence>MADSDSDYDSELEHRMPGEGTGLSPQELFDAKMKTLARSVIKSGQLKTRRRVGLRQRKRDKIFHKVIGEWSPNTVFIDNEKVIVQNLEVTSQRTEIMLSAIKHVLPQDDEPEFAITWTTREKEESTTRSPLRQREAEDGEFSFGFGADSDEEDEDESTVRYKDEVLVFRAASGEEARAWINSINKAIQVSQSTHLKSSFTQLREYNTAVDDDGQTLQRQRRLTNALRVGRKKKSRLNVQAEEIWARANKEAKALPRPMQTVGRTVGAVAAGLSITMVGGFAKSFFKALAAPSTLRRTAASKLQTIWIDAIAWLLPPQLFHLSGDVPKPINLRRSLSRRSSSSRRRSRRRSGRHGSSQADVTRIFLANSACQADVLFLMFVAKALEDTHGNVKAFLGLRERLELLGLGPLFELFGFVFLSRRSKDDRQAKDRKQIARHFRSLLADHAYEWSVIFPERGWPTRASIEAEREADPARPELRTLLLPDANELTATLETLEGQNVEIYDVTIAYEGYTDDLAENEKALNKNTVIPSYRNLLSGSAASDIHMNLVRFDPEDILDHEDGVAGWLDERWVRKDQKLKHFALYTAFPPENDEEPIARDAFSVEGDIVPMIGVWALNIAALIFVVIYLLL</sequence>
<feature type="compositionally biased region" description="Basic residues" evidence="4">
    <location>
        <begin position="334"/>
        <end position="352"/>
    </location>
</feature>
<keyword evidence="5" id="KW-0472">Membrane</keyword>
<dbReference type="Proteomes" id="UP000241890">
    <property type="component" value="Unassembled WGS sequence"/>
</dbReference>
<feature type="region of interest" description="Disordered" evidence="4">
    <location>
        <begin position="332"/>
        <end position="355"/>
    </location>
</feature>
<comment type="similarity">
    <text evidence="1">Belongs to the 1-acyl-sn-glycerol-3-phosphate acyltransferase family.</text>
</comment>
<dbReference type="SMART" id="SM00233">
    <property type="entry name" value="PH"/>
    <property type="match status" value="1"/>
</dbReference>
<evidence type="ECO:0000256" key="3">
    <source>
        <dbReference type="ARBA" id="ARBA00023315"/>
    </source>
</evidence>
<feature type="compositionally biased region" description="Acidic residues" evidence="4">
    <location>
        <begin position="1"/>
        <end position="10"/>
    </location>
</feature>
<dbReference type="GO" id="GO:0012505">
    <property type="term" value="C:endomembrane system"/>
    <property type="evidence" value="ECO:0007669"/>
    <property type="project" value="TreeGrafter"/>
</dbReference>
<evidence type="ECO:0000256" key="4">
    <source>
        <dbReference type="SAM" id="MobiDB-lite"/>
    </source>
</evidence>